<protein>
    <recommendedName>
        <fullName evidence="2">TIGR02444 family protein</fullName>
    </recommendedName>
</protein>
<sequence length="182" mass="20843">MDFPKSEFWNYSTQIWTLPNVESLCLELQNDHDINVNLMLYCCWVGDKNLNLNDDDLQILLDTIQPWQTMIKPLRDSRKLMQQHLIAMPANMIDQTLENISEMELNAEHMAQLALEKALKPEKISPCKNQSHIECSLSNIKIYVGSLSNIASIDEIMPQISQLLTAIFQDEEAVQMAMMGCA</sequence>
<gene>
    <name evidence="1" type="ORF">MNBD_GAMMA08-2651</name>
</gene>
<evidence type="ECO:0008006" key="2">
    <source>
        <dbReference type="Google" id="ProtNLM"/>
    </source>
</evidence>
<accession>A0A3B0XPP4</accession>
<name>A0A3B0XPP4_9ZZZZ</name>
<evidence type="ECO:0000313" key="1">
    <source>
        <dbReference type="EMBL" id="VAW58316.1"/>
    </source>
</evidence>
<dbReference type="EMBL" id="UOFH01000006">
    <property type="protein sequence ID" value="VAW58316.1"/>
    <property type="molecule type" value="Genomic_DNA"/>
</dbReference>
<proteinExistence type="predicted"/>
<dbReference type="InterPro" id="IPR012659">
    <property type="entry name" value="CHP02444"/>
</dbReference>
<organism evidence="1">
    <name type="scientific">hydrothermal vent metagenome</name>
    <dbReference type="NCBI Taxonomy" id="652676"/>
    <lineage>
        <taxon>unclassified sequences</taxon>
        <taxon>metagenomes</taxon>
        <taxon>ecological metagenomes</taxon>
    </lineage>
</organism>
<dbReference type="AlphaFoldDB" id="A0A3B0XPP4"/>
<dbReference type="Pfam" id="PF09523">
    <property type="entry name" value="DUF2390"/>
    <property type="match status" value="1"/>
</dbReference>
<dbReference type="NCBIfam" id="TIGR02444">
    <property type="entry name" value="TIGR02444 family protein"/>
    <property type="match status" value="1"/>
</dbReference>
<reference evidence="1" key="1">
    <citation type="submission" date="2018-06" db="EMBL/GenBank/DDBJ databases">
        <authorList>
            <person name="Zhirakovskaya E."/>
        </authorList>
    </citation>
    <scope>NUCLEOTIDE SEQUENCE</scope>
</reference>